<dbReference type="Proteomes" id="UP000050326">
    <property type="component" value="Unassembled WGS sequence"/>
</dbReference>
<dbReference type="Pfam" id="PF00246">
    <property type="entry name" value="Peptidase_M14"/>
    <property type="match status" value="1"/>
</dbReference>
<feature type="coiled-coil region" evidence="1">
    <location>
        <begin position="395"/>
        <end position="436"/>
    </location>
</feature>
<reference evidence="3 4" key="1">
    <citation type="submission" date="2015-09" db="EMBL/GenBank/DDBJ databases">
        <title>Genome sequence of Oxobacter pfennigii DSM 3222.</title>
        <authorList>
            <person name="Poehlein A."/>
            <person name="Bengelsdorf F.R."/>
            <person name="Schiel-Bengelsdorf B."/>
            <person name="Duerre P."/>
            <person name="Daniel R."/>
        </authorList>
    </citation>
    <scope>NUCLEOTIDE SEQUENCE [LARGE SCALE GENOMIC DNA]</scope>
    <source>
        <strain evidence="3 4">DSM 3222</strain>
    </source>
</reference>
<keyword evidence="3" id="KW-0121">Carboxypeptidase</keyword>
<keyword evidence="4" id="KW-1185">Reference proteome</keyword>
<keyword evidence="3" id="KW-0378">Hydrolase</keyword>
<evidence type="ECO:0000313" key="4">
    <source>
        <dbReference type="Proteomes" id="UP000050326"/>
    </source>
</evidence>
<evidence type="ECO:0000256" key="1">
    <source>
        <dbReference type="SAM" id="Coils"/>
    </source>
</evidence>
<name>A0A0P8W642_9CLOT</name>
<dbReference type="SUPFAM" id="SSF53187">
    <property type="entry name" value="Zn-dependent exopeptidases"/>
    <property type="match status" value="1"/>
</dbReference>
<protein>
    <submittedName>
        <fullName evidence="3">Zinc carboxypeptidase</fullName>
    </submittedName>
</protein>
<evidence type="ECO:0000259" key="2">
    <source>
        <dbReference type="Pfam" id="PF00246"/>
    </source>
</evidence>
<dbReference type="STRING" id="36849.OXPF_31860"/>
<sequence>MKKIFDDLIKNVPDYKEFLTVEEMDASSKKLAEDFPEAVEIFEMGRTRRNHPIYCLKIGKGSNNALMFGCPHPNEPIGAMMLEYFTAELASNKALRDELDYTWYIIKAWDADGTKLNENWFKGPYTLYNYARNFFRPAGHQQVDWTYPTDYKNLHFHNTIAETKAMMKLIDEIKPKFIYSLHNAGFGGVYWYITEESGEIYDHMRNAAKKQGIPLNLGEPEAPYCVAYDTAIYQSLGIRQNYDYLEAYGVKNPEEIIKVGTCTADYAKEKYGAFTLLTELPYFYDKRINDMSESDMSRKDAVLLSLKFSEKSDTFIKTTLENVMQYIDKNNPFRLALEAFINNWESNEATIKMVTENPDFARKATVAEKFANLLITRFYKMLSYGLLVRANESQLKKMADINEDNQQKKAALEDAFKRSEENLKKLSIELEQLIDYEVVPIKKLVAIQLECGLLMAEYLQQR</sequence>
<dbReference type="InterPro" id="IPR000834">
    <property type="entry name" value="Peptidase_M14"/>
</dbReference>
<dbReference type="AlphaFoldDB" id="A0A0P8W642"/>
<gene>
    <name evidence="3" type="ORF">OXPF_31860</name>
</gene>
<feature type="domain" description="Peptidase M14" evidence="2">
    <location>
        <begin position="26"/>
        <end position="268"/>
    </location>
</feature>
<keyword evidence="3" id="KW-0645">Protease</keyword>
<dbReference type="OrthoDB" id="9811296at2"/>
<proteinExistence type="predicted"/>
<keyword evidence="1" id="KW-0175">Coiled coil</keyword>
<dbReference type="EMBL" id="LKET01000041">
    <property type="protein sequence ID" value="KPU43172.1"/>
    <property type="molecule type" value="Genomic_DNA"/>
</dbReference>
<dbReference type="Gene3D" id="3.40.630.10">
    <property type="entry name" value="Zn peptidases"/>
    <property type="match status" value="1"/>
</dbReference>
<dbReference type="PATRIC" id="fig|36849.3.peg.3374"/>
<accession>A0A0P8W642</accession>
<organism evidence="3 4">
    <name type="scientific">Oxobacter pfennigii</name>
    <dbReference type="NCBI Taxonomy" id="36849"/>
    <lineage>
        <taxon>Bacteria</taxon>
        <taxon>Bacillati</taxon>
        <taxon>Bacillota</taxon>
        <taxon>Clostridia</taxon>
        <taxon>Eubacteriales</taxon>
        <taxon>Clostridiaceae</taxon>
        <taxon>Oxobacter</taxon>
    </lineage>
</organism>
<comment type="caution">
    <text evidence="3">The sequence shown here is derived from an EMBL/GenBank/DDBJ whole genome shotgun (WGS) entry which is preliminary data.</text>
</comment>
<evidence type="ECO:0000313" key="3">
    <source>
        <dbReference type="EMBL" id="KPU43172.1"/>
    </source>
</evidence>
<dbReference type="RefSeq" id="WP_054876187.1">
    <property type="nucleotide sequence ID" value="NZ_LKET01000041.1"/>
</dbReference>
<dbReference type="GO" id="GO:0008270">
    <property type="term" value="F:zinc ion binding"/>
    <property type="evidence" value="ECO:0007669"/>
    <property type="project" value="InterPro"/>
</dbReference>
<dbReference type="GO" id="GO:0004181">
    <property type="term" value="F:metallocarboxypeptidase activity"/>
    <property type="evidence" value="ECO:0007669"/>
    <property type="project" value="InterPro"/>
</dbReference>
<dbReference type="GO" id="GO:0006508">
    <property type="term" value="P:proteolysis"/>
    <property type="evidence" value="ECO:0007669"/>
    <property type="project" value="InterPro"/>
</dbReference>